<dbReference type="NCBIfam" id="TIGR01595">
    <property type="entry name" value="cas_CT1132"/>
    <property type="match status" value="1"/>
</dbReference>
<dbReference type="EMBL" id="NRSJ01000001">
    <property type="protein sequence ID" value="MBK1703057.1"/>
    <property type="molecule type" value="Genomic_DNA"/>
</dbReference>
<evidence type="ECO:0000313" key="1">
    <source>
        <dbReference type="EMBL" id="MBK1703057.1"/>
    </source>
</evidence>
<dbReference type="RefSeq" id="WP_200343693.1">
    <property type="nucleotide sequence ID" value="NZ_NRSJ01000001.1"/>
</dbReference>
<dbReference type="AlphaFoldDB" id="A0AAJ0X8W2"/>
<organism evidence="1 2">
    <name type="scientific">Halochromatium glycolicum</name>
    <dbReference type="NCBI Taxonomy" id="85075"/>
    <lineage>
        <taxon>Bacteria</taxon>
        <taxon>Pseudomonadati</taxon>
        <taxon>Pseudomonadota</taxon>
        <taxon>Gammaproteobacteria</taxon>
        <taxon>Chromatiales</taxon>
        <taxon>Chromatiaceae</taxon>
        <taxon>Halochromatium</taxon>
    </lineage>
</organism>
<name>A0AAJ0X8W2_9GAMM</name>
<comment type="caution">
    <text evidence="1">The sequence shown here is derived from an EMBL/GenBank/DDBJ whole genome shotgun (WGS) entry which is preliminary data.</text>
</comment>
<reference evidence="1" key="2">
    <citation type="journal article" date="2020" name="Microorganisms">
        <title>Osmotic Adaptation and Compatible Solute Biosynthesis of Phototrophic Bacteria as Revealed from Genome Analyses.</title>
        <authorList>
            <person name="Imhoff J.F."/>
            <person name="Rahn T."/>
            <person name="Kunzel S."/>
            <person name="Keller A."/>
            <person name="Neulinger S.C."/>
        </authorList>
    </citation>
    <scope>NUCLEOTIDE SEQUENCE</scope>
    <source>
        <strain evidence="1">DSM 11080</strain>
    </source>
</reference>
<dbReference type="Proteomes" id="UP001296776">
    <property type="component" value="Unassembled WGS sequence"/>
</dbReference>
<gene>
    <name evidence="1" type="primary">cas7c</name>
    <name evidence="1" type="ORF">CKO40_00435</name>
</gene>
<protein>
    <submittedName>
        <fullName evidence="1">Type I-C CRISPR-associated protein Cas7/Csd2</fullName>
    </submittedName>
</protein>
<proteinExistence type="predicted"/>
<dbReference type="NCBIfam" id="TIGR02589">
    <property type="entry name" value="cas_Csd2"/>
    <property type="match status" value="1"/>
</dbReference>
<dbReference type="InterPro" id="IPR013418">
    <property type="entry name" value="CRISPR-assoc_prot_Cas7/Csd2"/>
</dbReference>
<dbReference type="GO" id="GO:0043571">
    <property type="term" value="P:maintenance of CRISPR repeat elements"/>
    <property type="evidence" value="ECO:0007669"/>
    <property type="project" value="InterPro"/>
</dbReference>
<reference evidence="1" key="1">
    <citation type="submission" date="2017-08" db="EMBL/GenBank/DDBJ databases">
        <authorList>
            <person name="Imhoff J.F."/>
            <person name="Rahn T."/>
            <person name="Kuenzel S."/>
            <person name="Neulinger S.C."/>
        </authorList>
    </citation>
    <scope>NUCLEOTIDE SEQUENCE</scope>
    <source>
        <strain evidence="1">DSM 11080</strain>
    </source>
</reference>
<evidence type="ECO:0000313" key="2">
    <source>
        <dbReference type="Proteomes" id="UP001296776"/>
    </source>
</evidence>
<dbReference type="InterPro" id="IPR006482">
    <property type="entry name" value="Cas7_Csh2/Csh2"/>
</dbReference>
<keyword evidence="2" id="KW-1185">Reference proteome</keyword>
<accession>A0AAJ0X8W2</accession>
<dbReference type="Pfam" id="PF05107">
    <property type="entry name" value="Cas_Cas7"/>
    <property type="match status" value="2"/>
</dbReference>
<sequence>MSDSKHDDSTICNRYDFVLLFDVQDGNPNGDPDAGNLPRLDAETGQGLVTDVSLKRKVRNFIGLTKQQPDGEFEDGFDIYVKEKAVLGHAHVKAFEKLNINLGEASSHSVPRDLMEKLGEFLDENPLPEDVTLSVDGDGMQELRFSAVAEKKAIQAWLKEVSPPKPIKDLFSGCLKDVKARKPTREETERGRAQMCQDFYDIRTFGAVLSLKTAPNCGQVRGPVQMTFARSVDPIIAAEHSITRMAVATEAEAENQQGDNRTMGRKHTVPYGLYRGHGFISAFLAKDTKFRKADLDLFWQALRQMFEHDRSAARGQMATRGLYVFKHDSELGNAPAHELFDLIRIERRNPASPPRAISDYAIESPPAGPLDRFPNVELIKLVAPKVEVEKHDNEAAS</sequence>